<proteinExistence type="predicted"/>
<evidence type="ECO:0008006" key="3">
    <source>
        <dbReference type="Google" id="ProtNLM"/>
    </source>
</evidence>
<evidence type="ECO:0000313" key="2">
    <source>
        <dbReference type="Proteomes" id="UP001293254"/>
    </source>
</evidence>
<reference evidence="1" key="2">
    <citation type="journal article" date="2024" name="Plant">
        <title>Genomic evolution and insights into agronomic trait innovations of Sesamum species.</title>
        <authorList>
            <person name="Miao H."/>
            <person name="Wang L."/>
            <person name="Qu L."/>
            <person name="Liu H."/>
            <person name="Sun Y."/>
            <person name="Le M."/>
            <person name="Wang Q."/>
            <person name="Wei S."/>
            <person name="Zheng Y."/>
            <person name="Lin W."/>
            <person name="Duan Y."/>
            <person name="Cao H."/>
            <person name="Xiong S."/>
            <person name="Wang X."/>
            <person name="Wei L."/>
            <person name="Li C."/>
            <person name="Ma Q."/>
            <person name="Ju M."/>
            <person name="Zhao R."/>
            <person name="Li G."/>
            <person name="Mu C."/>
            <person name="Tian Q."/>
            <person name="Mei H."/>
            <person name="Zhang T."/>
            <person name="Gao T."/>
            <person name="Zhang H."/>
        </authorList>
    </citation>
    <scope>NUCLEOTIDE SEQUENCE</scope>
    <source>
        <strain evidence="1">3651</strain>
    </source>
</reference>
<sequence>MTLVDEEGTSKPWGCRVKSDKPHTRRSWTQHEEDVLVNALRTIVTTGWKKNYDTLTCIMAKNGFGWDDSRCMITVDSQDIWNEFCKYTNDRPPVVDLADDKLDNETPKCYIPTAEWCPNTGYAGNDNGTVAETQANVDVNVTSTISHKRIGSSGKKRKGEDKSAR</sequence>
<keyword evidence="2" id="KW-1185">Reference proteome</keyword>
<name>A0AAE2CLI9_9LAMI</name>
<protein>
    <recommendedName>
        <fullName evidence="3">Myb/SANT-like domain-containing protein</fullName>
    </recommendedName>
</protein>
<organism evidence="1 2">
    <name type="scientific">Sesamum alatum</name>
    <dbReference type="NCBI Taxonomy" id="300844"/>
    <lineage>
        <taxon>Eukaryota</taxon>
        <taxon>Viridiplantae</taxon>
        <taxon>Streptophyta</taxon>
        <taxon>Embryophyta</taxon>
        <taxon>Tracheophyta</taxon>
        <taxon>Spermatophyta</taxon>
        <taxon>Magnoliopsida</taxon>
        <taxon>eudicotyledons</taxon>
        <taxon>Gunneridae</taxon>
        <taxon>Pentapetalae</taxon>
        <taxon>asterids</taxon>
        <taxon>lamiids</taxon>
        <taxon>Lamiales</taxon>
        <taxon>Pedaliaceae</taxon>
        <taxon>Sesamum</taxon>
    </lineage>
</organism>
<gene>
    <name evidence="1" type="ORF">Salat_1432300</name>
</gene>
<dbReference type="AlphaFoldDB" id="A0AAE2CLI9"/>
<dbReference type="Proteomes" id="UP001293254">
    <property type="component" value="Unassembled WGS sequence"/>
</dbReference>
<accession>A0AAE2CLI9</accession>
<dbReference type="EMBL" id="JACGWO010000005">
    <property type="protein sequence ID" value="KAK4426636.1"/>
    <property type="molecule type" value="Genomic_DNA"/>
</dbReference>
<evidence type="ECO:0000313" key="1">
    <source>
        <dbReference type="EMBL" id="KAK4426636.1"/>
    </source>
</evidence>
<comment type="caution">
    <text evidence="1">The sequence shown here is derived from an EMBL/GenBank/DDBJ whole genome shotgun (WGS) entry which is preliminary data.</text>
</comment>
<reference evidence="1" key="1">
    <citation type="submission" date="2020-06" db="EMBL/GenBank/DDBJ databases">
        <authorList>
            <person name="Li T."/>
            <person name="Hu X."/>
            <person name="Zhang T."/>
            <person name="Song X."/>
            <person name="Zhang H."/>
            <person name="Dai N."/>
            <person name="Sheng W."/>
            <person name="Hou X."/>
            <person name="Wei L."/>
        </authorList>
    </citation>
    <scope>NUCLEOTIDE SEQUENCE</scope>
    <source>
        <strain evidence="1">3651</strain>
        <tissue evidence="1">Leaf</tissue>
    </source>
</reference>